<name>A0A179G4A1_METCM</name>
<dbReference type="GO" id="GO:0005576">
    <property type="term" value="C:extracellular region"/>
    <property type="evidence" value="ECO:0007669"/>
    <property type="project" value="InterPro"/>
</dbReference>
<organism evidence="3 4">
    <name type="scientific">Pochonia chlamydosporia 170</name>
    <dbReference type="NCBI Taxonomy" id="1380566"/>
    <lineage>
        <taxon>Eukaryota</taxon>
        <taxon>Fungi</taxon>
        <taxon>Dikarya</taxon>
        <taxon>Ascomycota</taxon>
        <taxon>Pezizomycotina</taxon>
        <taxon>Sordariomycetes</taxon>
        <taxon>Hypocreomycetidae</taxon>
        <taxon>Hypocreales</taxon>
        <taxon>Clavicipitaceae</taxon>
        <taxon>Pochonia</taxon>
    </lineage>
</organism>
<dbReference type="KEGG" id="pchm:VFPPC_00045"/>
<keyword evidence="1" id="KW-0732">Signal</keyword>
<sequence>MIWSNLGFAFVAALAGVSASPLEARRNTAEFKDEMIASHNFFRSQHSAEPLVWDEELAQKAQAWADTCKFRHASTGENLAYTTRCSHCGYFTNMWGSERLKYDYNNPGFSSATGHFTQVVWKQSTNLGCGWKRCHGGSGKANGYYVVCRYTPPGNYQGRFKKNVGRQISGKSTDIYQPEAPTGGQTGAK</sequence>
<dbReference type="InterPro" id="IPR018244">
    <property type="entry name" value="Allrgn_V5/Tpx1_CS"/>
</dbReference>
<dbReference type="SMART" id="SM00198">
    <property type="entry name" value="SCP"/>
    <property type="match status" value="1"/>
</dbReference>
<evidence type="ECO:0000313" key="3">
    <source>
        <dbReference type="EMBL" id="OAQ71969.1"/>
    </source>
</evidence>
<feature type="chain" id="PRO_5008102323" evidence="1">
    <location>
        <begin position="20"/>
        <end position="189"/>
    </location>
</feature>
<dbReference type="PROSITE" id="PS01010">
    <property type="entry name" value="CRISP_2"/>
    <property type="match status" value="1"/>
</dbReference>
<evidence type="ECO:0000259" key="2">
    <source>
        <dbReference type="SMART" id="SM00198"/>
    </source>
</evidence>
<accession>A0A179G4A1</accession>
<dbReference type="CDD" id="cd05382">
    <property type="entry name" value="CAP_GAPR1-like"/>
    <property type="match status" value="1"/>
</dbReference>
<gene>
    <name evidence="3" type="ORF">VFPPC_00045</name>
</gene>
<dbReference type="GeneID" id="28844138"/>
<dbReference type="EMBL" id="LSBJ02000001">
    <property type="protein sequence ID" value="OAQ71969.1"/>
    <property type="molecule type" value="Genomic_DNA"/>
</dbReference>
<proteinExistence type="predicted"/>
<dbReference type="Gene3D" id="3.40.33.10">
    <property type="entry name" value="CAP"/>
    <property type="match status" value="1"/>
</dbReference>
<reference evidence="3 4" key="1">
    <citation type="journal article" date="2016" name="PLoS Pathog.">
        <title>Biosynthesis of antibiotic leucinostatins in bio-control fungus Purpureocillium lilacinum and their inhibition on phytophthora revealed by genome mining.</title>
        <authorList>
            <person name="Wang G."/>
            <person name="Liu Z."/>
            <person name="Lin R."/>
            <person name="Li E."/>
            <person name="Mao Z."/>
            <person name="Ling J."/>
            <person name="Yang Y."/>
            <person name="Yin W.B."/>
            <person name="Xie B."/>
        </authorList>
    </citation>
    <scope>NUCLEOTIDE SEQUENCE [LARGE SCALE GENOMIC DNA]</scope>
    <source>
        <strain evidence="3">170</strain>
    </source>
</reference>
<evidence type="ECO:0000256" key="1">
    <source>
        <dbReference type="SAM" id="SignalP"/>
    </source>
</evidence>
<dbReference type="InterPro" id="IPR001283">
    <property type="entry name" value="CRISP-related"/>
</dbReference>
<evidence type="ECO:0000313" key="4">
    <source>
        <dbReference type="Proteomes" id="UP000078397"/>
    </source>
</evidence>
<protein>
    <submittedName>
        <fullName evidence="3">Extracellular SCP domain-containing protein Pry1</fullName>
    </submittedName>
</protein>
<keyword evidence="4" id="KW-1185">Reference proteome</keyword>
<dbReference type="OrthoDB" id="337038at2759"/>
<dbReference type="AlphaFoldDB" id="A0A179G4A1"/>
<dbReference type="STRING" id="1380566.A0A179G4A1"/>
<dbReference type="PRINTS" id="PR00837">
    <property type="entry name" value="V5TPXLIKE"/>
</dbReference>
<feature type="signal peptide" evidence="1">
    <location>
        <begin position="1"/>
        <end position="19"/>
    </location>
</feature>
<comment type="caution">
    <text evidence="3">The sequence shown here is derived from an EMBL/GenBank/DDBJ whole genome shotgun (WGS) entry which is preliminary data.</text>
</comment>
<dbReference type="InterPro" id="IPR014044">
    <property type="entry name" value="CAP_dom"/>
</dbReference>
<dbReference type="PROSITE" id="PS01009">
    <property type="entry name" value="CRISP_1"/>
    <property type="match status" value="1"/>
</dbReference>
<dbReference type="PANTHER" id="PTHR10334">
    <property type="entry name" value="CYSTEINE-RICH SECRETORY PROTEIN-RELATED"/>
    <property type="match status" value="1"/>
</dbReference>
<dbReference type="Proteomes" id="UP000078397">
    <property type="component" value="Unassembled WGS sequence"/>
</dbReference>
<dbReference type="Pfam" id="PF00188">
    <property type="entry name" value="CAP"/>
    <property type="match status" value="1"/>
</dbReference>
<feature type="domain" description="SCP" evidence="2">
    <location>
        <begin position="30"/>
        <end position="158"/>
    </location>
</feature>
<dbReference type="InterPro" id="IPR035940">
    <property type="entry name" value="CAP_sf"/>
</dbReference>
<dbReference type="RefSeq" id="XP_018148052.1">
    <property type="nucleotide sequence ID" value="XM_018280144.1"/>
</dbReference>
<dbReference type="InterPro" id="IPR034113">
    <property type="entry name" value="SCP_GAPR1-like"/>
</dbReference>
<dbReference type="SUPFAM" id="SSF55797">
    <property type="entry name" value="PR-1-like"/>
    <property type="match status" value="1"/>
</dbReference>
<dbReference type="FunFam" id="3.40.33.10:FF:000010">
    <property type="entry name" value="Predicted protein"/>
    <property type="match status" value="1"/>
</dbReference>